<dbReference type="Proteomes" id="UP001165121">
    <property type="component" value="Unassembled WGS sequence"/>
</dbReference>
<accession>A0A9W6THH6</accession>
<name>A0A9W6THH6_9STRA</name>
<sequence>MEKASDQKANPDAMQGRKYFQVKEYFIDKDYSNMIGCKFTQFIEFAEEPDKGYFVRQDLLKEIVAESIYHQLRHISKRIRAVSSKPT</sequence>
<proteinExistence type="predicted"/>
<reference evidence="1" key="1">
    <citation type="submission" date="2023-04" db="EMBL/GenBank/DDBJ databases">
        <title>Phytophthora fragariaefolia NBRC 109709.</title>
        <authorList>
            <person name="Ichikawa N."/>
            <person name="Sato H."/>
            <person name="Tonouchi N."/>
        </authorList>
    </citation>
    <scope>NUCLEOTIDE SEQUENCE</scope>
    <source>
        <strain evidence="1">NBRC 109709</strain>
    </source>
</reference>
<gene>
    <name evidence="1" type="ORF">Pfra01_000000400</name>
</gene>
<dbReference type="EMBL" id="BSXT01000001">
    <property type="protein sequence ID" value="GMF14340.1"/>
    <property type="molecule type" value="Genomic_DNA"/>
</dbReference>
<dbReference type="OrthoDB" id="145067at2759"/>
<protein>
    <submittedName>
        <fullName evidence="1">Unnamed protein product</fullName>
    </submittedName>
</protein>
<evidence type="ECO:0000313" key="2">
    <source>
        <dbReference type="Proteomes" id="UP001165121"/>
    </source>
</evidence>
<comment type="caution">
    <text evidence="1">The sequence shown here is derived from an EMBL/GenBank/DDBJ whole genome shotgun (WGS) entry which is preliminary data.</text>
</comment>
<dbReference type="AlphaFoldDB" id="A0A9W6THH6"/>
<evidence type="ECO:0000313" key="1">
    <source>
        <dbReference type="EMBL" id="GMF14340.1"/>
    </source>
</evidence>
<organism evidence="1 2">
    <name type="scientific">Phytophthora fragariaefolia</name>
    <dbReference type="NCBI Taxonomy" id="1490495"/>
    <lineage>
        <taxon>Eukaryota</taxon>
        <taxon>Sar</taxon>
        <taxon>Stramenopiles</taxon>
        <taxon>Oomycota</taxon>
        <taxon>Peronosporomycetes</taxon>
        <taxon>Peronosporales</taxon>
        <taxon>Peronosporaceae</taxon>
        <taxon>Phytophthora</taxon>
    </lineage>
</organism>
<keyword evidence="2" id="KW-1185">Reference proteome</keyword>